<name>A0A7J9ANE1_9ROSI</name>
<organism evidence="3 4">
    <name type="scientific">Gossypium laxum</name>
    <dbReference type="NCBI Taxonomy" id="34288"/>
    <lineage>
        <taxon>Eukaryota</taxon>
        <taxon>Viridiplantae</taxon>
        <taxon>Streptophyta</taxon>
        <taxon>Embryophyta</taxon>
        <taxon>Tracheophyta</taxon>
        <taxon>Spermatophyta</taxon>
        <taxon>Magnoliopsida</taxon>
        <taxon>eudicotyledons</taxon>
        <taxon>Gunneridae</taxon>
        <taxon>Pentapetalae</taxon>
        <taxon>rosids</taxon>
        <taxon>malvids</taxon>
        <taxon>Malvales</taxon>
        <taxon>Malvaceae</taxon>
        <taxon>Malvoideae</taxon>
        <taxon>Gossypium</taxon>
    </lineage>
</organism>
<feature type="region of interest" description="Disordered" evidence="2">
    <location>
        <begin position="302"/>
        <end position="327"/>
    </location>
</feature>
<keyword evidence="1" id="KW-0175">Coiled coil</keyword>
<reference evidence="3 4" key="1">
    <citation type="journal article" date="2019" name="Genome Biol. Evol.">
        <title>Insights into the evolution of the New World diploid cottons (Gossypium, subgenus Houzingenia) based on genome sequencing.</title>
        <authorList>
            <person name="Grover C.E."/>
            <person name="Arick M.A. 2nd"/>
            <person name="Thrash A."/>
            <person name="Conover J.L."/>
            <person name="Sanders W.S."/>
            <person name="Peterson D.G."/>
            <person name="Frelichowski J.E."/>
            <person name="Scheffler J.A."/>
            <person name="Scheffler B.E."/>
            <person name="Wendel J.F."/>
        </authorList>
    </citation>
    <scope>NUCLEOTIDE SEQUENCE [LARGE SCALE GENOMIC DNA]</scope>
    <source>
        <strain evidence="3">4</strain>
        <tissue evidence="3">Leaf</tissue>
    </source>
</reference>
<proteinExistence type="predicted"/>
<feature type="compositionally biased region" description="Basic and acidic residues" evidence="2">
    <location>
        <begin position="191"/>
        <end position="203"/>
    </location>
</feature>
<sequence>MSKEEFEQRWARKSLREMLSTVEKRVGKLEESMEDTKELNNVLGGSIEDLREQSRDFMTMCLTSQRDSVQELLDSQRKKLTEKNNALEAMELEGELALCRAAVGKGVSSATLSSEDVPKPKEFVGTRSACDVDNFLWRTENYFCAKGIMDDAVKEVEQRGVQKLSEAKTEVESVVKLGPGKDKIGSFKSEERGVCEKDHKEDVDGNGNGDNSGNEKPRVGKKKCKRKMDKLKCFFCDDPYMLKKCLKKSALKEKPMKALVLDSSSRGVEANEGKSEKKPVECFLCHGLHRLRKCPRKSVIEENDGADKEPKKLGSSKGKAEAKKAKKSKRSEYSASCVMVRIGCGSVRGNLSLKRTMEQTMSPRSLVRAREKSKLIRQNEQKNVRVGRVIDKASTYERGGWCIRLQGKRSDASVTVDLSKYKGRFELRNDVSRGKSPEGRKKLRRRDETKANQVSAIRKSQRGHYENRLGRILKPGWPDNEDISTNGGLLFRWGSFGPQELARFKKLLEKPIKLKPGWPDNEDMTT</sequence>
<comment type="caution">
    <text evidence="3">The sequence shown here is derived from an EMBL/GenBank/DDBJ whole genome shotgun (WGS) entry which is preliminary data.</text>
</comment>
<dbReference type="Proteomes" id="UP000593574">
    <property type="component" value="Unassembled WGS sequence"/>
</dbReference>
<feature type="compositionally biased region" description="Basic and acidic residues" evidence="2">
    <location>
        <begin position="305"/>
        <end position="323"/>
    </location>
</feature>
<feature type="compositionally biased region" description="Basic and acidic residues" evidence="2">
    <location>
        <begin position="430"/>
        <end position="450"/>
    </location>
</feature>
<dbReference type="EMBL" id="JABEZV010000011">
    <property type="protein sequence ID" value="MBA0725591.1"/>
    <property type="molecule type" value="Genomic_DNA"/>
</dbReference>
<evidence type="ECO:0000313" key="4">
    <source>
        <dbReference type="Proteomes" id="UP000593574"/>
    </source>
</evidence>
<dbReference type="AlphaFoldDB" id="A0A7J9ANE1"/>
<evidence type="ECO:0000313" key="3">
    <source>
        <dbReference type="EMBL" id="MBA0725591.1"/>
    </source>
</evidence>
<keyword evidence="4" id="KW-1185">Reference proteome</keyword>
<evidence type="ECO:0000256" key="1">
    <source>
        <dbReference type="SAM" id="Coils"/>
    </source>
</evidence>
<feature type="coiled-coil region" evidence="1">
    <location>
        <begin position="12"/>
        <end position="39"/>
    </location>
</feature>
<accession>A0A7J9ANE1</accession>
<feature type="region of interest" description="Disordered" evidence="2">
    <location>
        <begin position="191"/>
        <end position="221"/>
    </location>
</feature>
<gene>
    <name evidence="3" type="ORF">Golax_022165</name>
</gene>
<evidence type="ECO:0000256" key="2">
    <source>
        <dbReference type="SAM" id="MobiDB-lite"/>
    </source>
</evidence>
<protein>
    <submittedName>
        <fullName evidence="3">Uncharacterized protein</fullName>
    </submittedName>
</protein>
<feature type="region of interest" description="Disordered" evidence="2">
    <location>
        <begin position="430"/>
        <end position="457"/>
    </location>
</feature>